<evidence type="ECO:0000313" key="2">
    <source>
        <dbReference type="EMBL" id="MDT0555206.1"/>
    </source>
</evidence>
<dbReference type="PANTHER" id="PTHR42899:SF1">
    <property type="entry name" value="SPERMATOGENESIS-ASSOCIATED PROTEIN 20"/>
    <property type="match status" value="1"/>
</dbReference>
<protein>
    <submittedName>
        <fullName evidence="2">Thioredoxin domain-containing protein</fullName>
    </submittedName>
</protein>
<organism evidence="2 3">
    <name type="scientific">Patiriisocius hiemis</name>
    <dbReference type="NCBI Taxonomy" id="3075604"/>
    <lineage>
        <taxon>Bacteria</taxon>
        <taxon>Pseudomonadati</taxon>
        <taxon>Bacteroidota</taxon>
        <taxon>Flavobacteriia</taxon>
        <taxon>Flavobacteriales</taxon>
        <taxon>Flavobacteriaceae</taxon>
        <taxon>Patiriisocius</taxon>
    </lineage>
</organism>
<dbReference type="Gene3D" id="3.40.30.10">
    <property type="entry name" value="Glutaredoxin"/>
    <property type="match status" value="1"/>
</dbReference>
<proteinExistence type="predicted"/>
<dbReference type="InterPro" id="IPR008928">
    <property type="entry name" value="6-hairpin_glycosidase_sf"/>
</dbReference>
<dbReference type="PROSITE" id="PS51257">
    <property type="entry name" value="PROKAR_LIPOPROTEIN"/>
    <property type="match status" value="1"/>
</dbReference>
<dbReference type="InterPro" id="IPR012341">
    <property type="entry name" value="6hp_glycosidase-like_sf"/>
</dbReference>
<name>A0ABU2YBG6_9FLAO</name>
<dbReference type="EMBL" id="JAVRHZ010000002">
    <property type="protein sequence ID" value="MDT0555206.1"/>
    <property type="molecule type" value="Genomic_DNA"/>
</dbReference>
<dbReference type="Gene3D" id="1.50.10.20">
    <property type="match status" value="1"/>
</dbReference>
<sequence>MMLRSLILVFISIIIISCNSSKKEPLETHAYTNELINETSPYLLQHAHNPVDWRPWNEKTLAKAKAEKKLMVISIGYAACHWCHVMERESFEDSTVAAVMNDNFISVKVDREERPDIDQIYINAVQLMTGSAGWPLNVITLPDGRPVFGGTYFTKQEWTNALEQIQEAYNTNPERLKEYASKLEEGIKSMDLITVNNENVDLQNYPTKDLIATWSESFDTLYGGYKRSPKFMMPSNYHYLLRRAKNTNDDELLNYVTKTLDKIAYGGVYDHIGGGFSRYSTDMKWHVPHFEKMLYDNGQLVSLYSDAYLATKNPLYKEVVFETLNYIKEEMTNSEGAFYSSLDADSKDENGELEEGAYYTYTKEELEALMGDDFKLFSDYYNVNNFGKWEEENNYILIRSKTDTEILSEYNLTPEVFQNKKREWKKTLLEYRNKRDRPRLDDKTLTSWNALMLQGYIDAYKAFKTPEYLEVALKNASFIKEKQLQKSGALFHSYKDGKSTINGYLEDYAAVAQAYISLYEITLDEEWLQIAKQLVDYSFEYFFDEEKSMFYFTSTEDAALVTRNFEYRDNVIPASNSIMAKNLFKLSHYYDSPRYKDVNRQMLKNVQLEIEQYPAGFSNWLDLLENYQNKYYEIVVVGENAKEKINEINQEYLPNKLVAGSIEASNGYLLEGRHIEGETYIYVCVNNTCKLPMKETEKAIQSIK</sequence>
<dbReference type="Pfam" id="PF03190">
    <property type="entry name" value="Thioredox_DsbH"/>
    <property type="match status" value="1"/>
</dbReference>
<evidence type="ECO:0000259" key="1">
    <source>
        <dbReference type="Pfam" id="PF03190"/>
    </source>
</evidence>
<dbReference type="PANTHER" id="PTHR42899">
    <property type="entry name" value="SPERMATOGENESIS-ASSOCIATED PROTEIN 20"/>
    <property type="match status" value="1"/>
</dbReference>
<gene>
    <name evidence="2" type="ORF">RM538_04265</name>
</gene>
<dbReference type="RefSeq" id="WP_311332165.1">
    <property type="nucleotide sequence ID" value="NZ_JAVRHZ010000002.1"/>
</dbReference>
<dbReference type="SUPFAM" id="SSF48208">
    <property type="entry name" value="Six-hairpin glycosidases"/>
    <property type="match status" value="1"/>
</dbReference>
<reference evidence="2 3" key="1">
    <citation type="submission" date="2023-09" db="EMBL/GenBank/DDBJ databases">
        <authorList>
            <person name="Rey-Velasco X."/>
        </authorList>
    </citation>
    <scope>NUCLEOTIDE SEQUENCE [LARGE SCALE GENOMIC DNA]</scope>
    <source>
        <strain evidence="2 3">W242</strain>
    </source>
</reference>
<dbReference type="Gene3D" id="1.50.10.10">
    <property type="match status" value="1"/>
</dbReference>
<evidence type="ECO:0000313" key="3">
    <source>
        <dbReference type="Proteomes" id="UP001254488"/>
    </source>
</evidence>
<dbReference type="SUPFAM" id="SSF52833">
    <property type="entry name" value="Thioredoxin-like"/>
    <property type="match status" value="1"/>
</dbReference>
<accession>A0ABU2YBG6</accession>
<comment type="caution">
    <text evidence="2">The sequence shown here is derived from an EMBL/GenBank/DDBJ whole genome shotgun (WGS) entry which is preliminary data.</text>
</comment>
<feature type="domain" description="Spermatogenesis-associated protein 20-like TRX" evidence="1">
    <location>
        <begin position="32"/>
        <end position="186"/>
    </location>
</feature>
<keyword evidence="3" id="KW-1185">Reference proteome</keyword>
<dbReference type="CDD" id="cd02955">
    <property type="entry name" value="SSP411"/>
    <property type="match status" value="1"/>
</dbReference>
<dbReference type="InterPro" id="IPR024705">
    <property type="entry name" value="Ssp411"/>
</dbReference>
<dbReference type="PIRSF" id="PIRSF006402">
    <property type="entry name" value="UCP006402_thioredoxin"/>
    <property type="match status" value="1"/>
</dbReference>
<dbReference type="InterPro" id="IPR004879">
    <property type="entry name" value="Ssp411-like_TRX"/>
</dbReference>
<dbReference type="Proteomes" id="UP001254488">
    <property type="component" value="Unassembled WGS sequence"/>
</dbReference>
<dbReference type="InterPro" id="IPR036249">
    <property type="entry name" value="Thioredoxin-like_sf"/>
</dbReference>